<dbReference type="PANTHER" id="PTHR43569">
    <property type="entry name" value="AMIDOHYDROLASE"/>
    <property type="match status" value="1"/>
</dbReference>
<accession>A0ABU3A3E1</accession>
<dbReference type="PANTHER" id="PTHR43569:SF2">
    <property type="entry name" value="AMIDOHYDROLASE-RELATED DOMAIN-CONTAINING PROTEIN"/>
    <property type="match status" value="1"/>
</dbReference>
<proteinExistence type="inferred from homology"/>
<reference evidence="3 4" key="1">
    <citation type="submission" date="2023-09" db="EMBL/GenBank/DDBJ databases">
        <authorList>
            <person name="Rey-Velasco X."/>
        </authorList>
    </citation>
    <scope>NUCLEOTIDE SEQUENCE [LARGE SCALE GENOMIC DNA]</scope>
    <source>
        <strain evidence="3 4">W431</strain>
    </source>
</reference>
<organism evidence="3 4">
    <name type="scientific">Thalassotalea castellviae</name>
    <dbReference type="NCBI Taxonomy" id="3075612"/>
    <lineage>
        <taxon>Bacteria</taxon>
        <taxon>Pseudomonadati</taxon>
        <taxon>Pseudomonadota</taxon>
        <taxon>Gammaproteobacteria</taxon>
        <taxon>Alteromonadales</taxon>
        <taxon>Colwelliaceae</taxon>
        <taxon>Thalassotalea</taxon>
    </lineage>
</organism>
<dbReference type="Proteomes" id="UP001266357">
    <property type="component" value="Unassembled WGS sequence"/>
</dbReference>
<dbReference type="RefSeq" id="WP_311583267.1">
    <property type="nucleotide sequence ID" value="NZ_JAVRIF010000008.1"/>
</dbReference>
<dbReference type="InterPro" id="IPR032466">
    <property type="entry name" value="Metal_Hydrolase"/>
</dbReference>
<evidence type="ECO:0000259" key="2">
    <source>
        <dbReference type="Pfam" id="PF04909"/>
    </source>
</evidence>
<dbReference type="EMBL" id="JAVRIF010000008">
    <property type="protein sequence ID" value="MDT0604690.1"/>
    <property type="molecule type" value="Genomic_DNA"/>
</dbReference>
<dbReference type="InterPro" id="IPR052350">
    <property type="entry name" value="Metallo-dep_Lactonases"/>
</dbReference>
<evidence type="ECO:0000256" key="1">
    <source>
        <dbReference type="ARBA" id="ARBA00038310"/>
    </source>
</evidence>
<dbReference type="Gene3D" id="3.20.20.140">
    <property type="entry name" value="Metal-dependent hydrolases"/>
    <property type="match status" value="1"/>
</dbReference>
<feature type="domain" description="Amidohydrolase-related" evidence="2">
    <location>
        <begin position="7"/>
        <end position="304"/>
    </location>
</feature>
<comment type="similarity">
    <text evidence="1">Belongs to the metallo-dependent hydrolases superfamily.</text>
</comment>
<evidence type="ECO:0000313" key="3">
    <source>
        <dbReference type="EMBL" id="MDT0604690.1"/>
    </source>
</evidence>
<name>A0ABU3A3E1_9GAMM</name>
<comment type="caution">
    <text evidence="3">The sequence shown here is derived from an EMBL/GenBank/DDBJ whole genome shotgun (WGS) entry which is preliminary data.</text>
</comment>
<protein>
    <submittedName>
        <fullName evidence="3">Amidohydrolase family protein</fullName>
    </submittedName>
</protein>
<gene>
    <name evidence="3" type="ORF">RM573_13855</name>
</gene>
<dbReference type="Pfam" id="PF04909">
    <property type="entry name" value="Amidohydro_2"/>
    <property type="match status" value="1"/>
</dbReference>
<evidence type="ECO:0000313" key="4">
    <source>
        <dbReference type="Proteomes" id="UP001266357"/>
    </source>
</evidence>
<keyword evidence="4" id="KW-1185">Reference proteome</keyword>
<dbReference type="SUPFAM" id="SSF51556">
    <property type="entry name" value="Metallo-dependent hydrolases"/>
    <property type="match status" value="1"/>
</dbReference>
<dbReference type="InterPro" id="IPR006680">
    <property type="entry name" value="Amidohydro-rel"/>
</dbReference>
<sequence length="304" mass="35359">MTTINVIDSHLHLFDLEQGEYYWLKPDKPPFWPDKHLIQKNFTEQELRLNKEFTLAGFVHIEAGFNNQQPWREISWLESHCQQPFRSIAGIDLTLENEAFAGVISKIKSYSSVVGVRDILDDSAVEYLSCQRVKNNLKHVADQQLIFEVQMPLIHEVSVNLLLDILKNTPNLQIIINHAGFPPTCYVSEHAQTKQQVQLNPQKIAWQHWQTSIEKLSLSKQCTIKCSGFEMINRQYQSSWQLAIINTCVECFGINRVMLASNFPLCLLSQSYQEYWQSLIDNQSFTQDELNSLCYLNAKRIYQF</sequence>